<protein>
    <submittedName>
        <fullName evidence="2">Uncharacterized protein</fullName>
    </submittedName>
</protein>
<reference evidence="2" key="1">
    <citation type="submission" date="2023-03" db="EMBL/GenBank/DDBJ databases">
        <title>Massive genome expansion in bonnet fungi (Mycena s.s.) driven by repeated elements and novel gene families across ecological guilds.</title>
        <authorList>
            <consortium name="Lawrence Berkeley National Laboratory"/>
            <person name="Harder C.B."/>
            <person name="Miyauchi S."/>
            <person name="Viragh M."/>
            <person name="Kuo A."/>
            <person name="Thoen E."/>
            <person name="Andreopoulos B."/>
            <person name="Lu D."/>
            <person name="Skrede I."/>
            <person name="Drula E."/>
            <person name="Henrissat B."/>
            <person name="Morin E."/>
            <person name="Kohler A."/>
            <person name="Barry K."/>
            <person name="LaButti K."/>
            <person name="Morin E."/>
            <person name="Salamov A."/>
            <person name="Lipzen A."/>
            <person name="Mereny Z."/>
            <person name="Hegedus B."/>
            <person name="Baldrian P."/>
            <person name="Stursova M."/>
            <person name="Weitz H."/>
            <person name="Taylor A."/>
            <person name="Grigoriev I.V."/>
            <person name="Nagy L.G."/>
            <person name="Martin F."/>
            <person name="Kauserud H."/>
        </authorList>
    </citation>
    <scope>NUCLEOTIDE SEQUENCE</scope>
    <source>
        <strain evidence="2">CBHHK200</strain>
    </source>
</reference>
<evidence type="ECO:0000313" key="2">
    <source>
        <dbReference type="EMBL" id="KAJ7028278.1"/>
    </source>
</evidence>
<dbReference type="EMBL" id="JARJCM010000114">
    <property type="protein sequence ID" value="KAJ7028278.1"/>
    <property type="molecule type" value="Genomic_DNA"/>
</dbReference>
<keyword evidence="3" id="KW-1185">Reference proteome</keyword>
<sequence>MRLPIELILILIPAIASAVPDPPISAATRTNFTIYDTISAIPGLSPLTLSPQQPDFSSFDLTSALQPAYATQSTPIDLPATCSAYVGPDQECTSEMMAVSVLFEDCGDAFVVCRCADAEMTMDTVLDRFGRVPVGLRRYAGTIVIAGGPTGPYAYTLTTGDTHFFGDCAMDTWVHELTHAFDFALPTLQSSAPEWNAALTADTCVPDTYSLTNQVEDFAQVGVMIIYMRLYGGSLPPGFNSDCMSNQLAFMFGLALYDPGPLFGNNCDIIDGGPPARYYMHPVHNRMLDF</sequence>
<accession>A0AAD6SJX2</accession>
<proteinExistence type="predicted"/>
<organism evidence="2 3">
    <name type="scientific">Mycena alexandri</name>
    <dbReference type="NCBI Taxonomy" id="1745969"/>
    <lineage>
        <taxon>Eukaryota</taxon>
        <taxon>Fungi</taxon>
        <taxon>Dikarya</taxon>
        <taxon>Basidiomycota</taxon>
        <taxon>Agaricomycotina</taxon>
        <taxon>Agaricomycetes</taxon>
        <taxon>Agaricomycetidae</taxon>
        <taxon>Agaricales</taxon>
        <taxon>Marasmiineae</taxon>
        <taxon>Mycenaceae</taxon>
        <taxon>Mycena</taxon>
    </lineage>
</organism>
<keyword evidence="1" id="KW-0732">Signal</keyword>
<comment type="caution">
    <text evidence="2">The sequence shown here is derived from an EMBL/GenBank/DDBJ whole genome shotgun (WGS) entry which is preliminary data.</text>
</comment>
<feature type="signal peptide" evidence="1">
    <location>
        <begin position="1"/>
        <end position="18"/>
    </location>
</feature>
<dbReference type="AlphaFoldDB" id="A0AAD6SJX2"/>
<dbReference type="SUPFAM" id="SSF55486">
    <property type="entry name" value="Metalloproteases ('zincins'), catalytic domain"/>
    <property type="match status" value="1"/>
</dbReference>
<evidence type="ECO:0000256" key="1">
    <source>
        <dbReference type="SAM" id="SignalP"/>
    </source>
</evidence>
<evidence type="ECO:0000313" key="3">
    <source>
        <dbReference type="Proteomes" id="UP001218188"/>
    </source>
</evidence>
<gene>
    <name evidence="2" type="ORF">C8F04DRAFT_68351</name>
</gene>
<name>A0AAD6SJX2_9AGAR</name>
<dbReference type="Proteomes" id="UP001218188">
    <property type="component" value="Unassembled WGS sequence"/>
</dbReference>
<feature type="chain" id="PRO_5042079278" evidence="1">
    <location>
        <begin position="19"/>
        <end position="290"/>
    </location>
</feature>